<reference evidence="5" key="1">
    <citation type="submission" date="2019-12" db="EMBL/GenBank/DDBJ databases">
        <title>Actinomadura physcomitrii sp. nov., a novel actinomycete isolated from moss [Physcomitrium sphaericum (Ludw) Fuernr].</title>
        <authorList>
            <person name="Zhuang X."/>
        </authorList>
    </citation>
    <scope>NUCLEOTIDE SEQUENCE [LARGE SCALE GENOMIC DNA]</scope>
    <source>
        <strain evidence="5">LD22</strain>
    </source>
</reference>
<evidence type="ECO:0000256" key="2">
    <source>
        <dbReference type="ARBA" id="ARBA00022598"/>
    </source>
</evidence>
<dbReference type="InterPro" id="IPR000873">
    <property type="entry name" value="AMP-dep_synth/lig_dom"/>
</dbReference>
<dbReference type="InterPro" id="IPR045851">
    <property type="entry name" value="AMP-bd_C_sf"/>
</dbReference>
<comment type="similarity">
    <text evidence="1">Belongs to the ATP-dependent AMP-binding enzyme family.</text>
</comment>
<dbReference type="PROSITE" id="PS00455">
    <property type="entry name" value="AMP_BINDING"/>
    <property type="match status" value="1"/>
</dbReference>
<keyword evidence="2" id="KW-0436">Ligase</keyword>
<evidence type="ECO:0000313" key="5">
    <source>
        <dbReference type="EMBL" id="MVZ99084.1"/>
    </source>
</evidence>
<organism evidence="5 6">
    <name type="scientific">Actinomadura physcomitrii</name>
    <dbReference type="NCBI Taxonomy" id="2650748"/>
    <lineage>
        <taxon>Bacteria</taxon>
        <taxon>Bacillati</taxon>
        <taxon>Actinomycetota</taxon>
        <taxon>Actinomycetes</taxon>
        <taxon>Streptosporangiales</taxon>
        <taxon>Thermomonosporaceae</taxon>
        <taxon>Actinomadura</taxon>
    </lineage>
</organism>
<comment type="caution">
    <text evidence="5">The sequence shown here is derived from an EMBL/GenBank/DDBJ whole genome shotgun (WGS) entry which is preliminary data.</text>
</comment>
<accession>A0A6I4M433</accession>
<dbReference type="Pfam" id="PF13193">
    <property type="entry name" value="AMP-binding_C"/>
    <property type="match status" value="1"/>
</dbReference>
<name>A0A6I4M433_9ACTN</name>
<dbReference type="GO" id="GO:0031956">
    <property type="term" value="F:medium-chain fatty acid-CoA ligase activity"/>
    <property type="evidence" value="ECO:0007669"/>
    <property type="project" value="TreeGrafter"/>
</dbReference>
<evidence type="ECO:0000259" key="4">
    <source>
        <dbReference type="Pfam" id="PF13193"/>
    </source>
</evidence>
<dbReference type="Gene3D" id="3.30.300.30">
    <property type="match status" value="1"/>
</dbReference>
<sequence length="607" mass="63652">MRQPDRKGRCRAQRTGTCGWVERARLGIPGGFPDGAGVPVRSPGRRAITLLEWSRAFGKCRGRAKAGRRPARSLGRSAGREGSVWVISQLTGGPSAAVKELVVGDVLRRAARLGPTDAVLSVVEPAGSARTWTAAQLLRDAEAVAAGLLRDHTPGTAIATLLPNGAEAILLQLGAALAGLVLVPVNPRSRPAELEHALRLSGSVRLYAGAGLGREGTGKVEVVELDGGLDALPSAAAVELPDVAPGSLAQIQFTSGTSGRPKGVRIRHEGMALTGHAFAHRIGLPEGGVWVNPMPLFHTAGNVLGVMGALWQRAEHVVLPFEPAAVLRAVRDRRATLLSAAPTLLDLLMAHPGFRSADLASLRVVFTGGSTVTPARVEAIEARFGAPLAITFGMTETCGSALLTAPLTDPAEVRRTSVGRPLPGTEVRVVGAGGAVLPVGEPGELLVRGRRLTDGYHDDPEATARAIDADGWLHTGDLAVVDERRCVRIAGRLKDMIKTGGENVAPDEVEEVIAGHPEVARAAVVGVPDERWGELVVAFVVPAPGASPDTGRLDAHCRTRLSNFKVPRRWHLVDELPLTASSKVQRAELRNRAAAAEQPMGSSPDTA</sequence>
<proteinExistence type="inferred from homology"/>
<dbReference type="Gene3D" id="3.40.50.12780">
    <property type="entry name" value="N-terminal domain of ligase-like"/>
    <property type="match status" value="1"/>
</dbReference>
<protein>
    <submittedName>
        <fullName evidence="5">AMP-binding protein</fullName>
    </submittedName>
</protein>
<dbReference type="GO" id="GO:0006631">
    <property type="term" value="P:fatty acid metabolic process"/>
    <property type="evidence" value="ECO:0007669"/>
    <property type="project" value="TreeGrafter"/>
</dbReference>
<dbReference type="PANTHER" id="PTHR43201">
    <property type="entry name" value="ACYL-COA SYNTHETASE"/>
    <property type="match status" value="1"/>
</dbReference>
<dbReference type="Pfam" id="PF00501">
    <property type="entry name" value="AMP-binding"/>
    <property type="match status" value="1"/>
</dbReference>
<dbReference type="AlphaFoldDB" id="A0A6I4M433"/>
<gene>
    <name evidence="5" type="ORF">F8568_001505</name>
</gene>
<dbReference type="InterPro" id="IPR025110">
    <property type="entry name" value="AMP-bd_C"/>
</dbReference>
<dbReference type="FunFam" id="3.30.300.30:FF:000008">
    <property type="entry name" value="2,3-dihydroxybenzoate-AMP ligase"/>
    <property type="match status" value="1"/>
</dbReference>
<evidence type="ECO:0000259" key="3">
    <source>
        <dbReference type="Pfam" id="PF00501"/>
    </source>
</evidence>
<feature type="domain" description="AMP-dependent synthetase/ligase" evidence="3">
    <location>
        <begin position="111"/>
        <end position="457"/>
    </location>
</feature>
<dbReference type="Proteomes" id="UP000462055">
    <property type="component" value="Unassembled WGS sequence"/>
</dbReference>
<dbReference type="InterPro" id="IPR020845">
    <property type="entry name" value="AMP-binding_CS"/>
</dbReference>
<dbReference type="SUPFAM" id="SSF56801">
    <property type="entry name" value="Acetyl-CoA synthetase-like"/>
    <property type="match status" value="1"/>
</dbReference>
<dbReference type="EMBL" id="WBMS02000001">
    <property type="protein sequence ID" value="MVZ99084.1"/>
    <property type="molecule type" value="Genomic_DNA"/>
</dbReference>
<keyword evidence="6" id="KW-1185">Reference proteome</keyword>
<evidence type="ECO:0000313" key="6">
    <source>
        <dbReference type="Proteomes" id="UP000462055"/>
    </source>
</evidence>
<feature type="domain" description="AMP-binding enzyme C-terminal" evidence="4">
    <location>
        <begin position="508"/>
        <end position="583"/>
    </location>
</feature>
<dbReference type="PANTHER" id="PTHR43201:SF5">
    <property type="entry name" value="MEDIUM-CHAIN ACYL-COA LIGASE ACSF2, MITOCHONDRIAL"/>
    <property type="match status" value="1"/>
</dbReference>
<dbReference type="InterPro" id="IPR042099">
    <property type="entry name" value="ANL_N_sf"/>
</dbReference>
<evidence type="ECO:0000256" key="1">
    <source>
        <dbReference type="ARBA" id="ARBA00006432"/>
    </source>
</evidence>